<dbReference type="Pfam" id="PF11307">
    <property type="entry name" value="DUF3109"/>
    <property type="match status" value="1"/>
</dbReference>
<dbReference type="RefSeq" id="WP_184176629.1">
    <property type="nucleotide sequence ID" value="NZ_JACHGF010000007.1"/>
</dbReference>
<dbReference type="InterPro" id="IPR021458">
    <property type="entry name" value="Rv0495c"/>
</dbReference>
<evidence type="ECO:0000313" key="3">
    <source>
        <dbReference type="Proteomes" id="UP000557307"/>
    </source>
</evidence>
<evidence type="ECO:0000256" key="1">
    <source>
        <dbReference type="ARBA" id="ARBA00093770"/>
    </source>
</evidence>
<reference evidence="2 3" key="1">
    <citation type="submission" date="2020-08" db="EMBL/GenBank/DDBJ databases">
        <title>Genomic Encyclopedia of Type Strains, Phase IV (KMG-IV): sequencing the most valuable type-strain genomes for metagenomic binning, comparative biology and taxonomic classification.</title>
        <authorList>
            <person name="Goeker M."/>
        </authorList>
    </citation>
    <scope>NUCLEOTIDE SEQUENCE [LARGE SCALE GENOMIC DNA]</scope>
    <source>
        <strain evidence="2 3">DSM 105074</strain>
    </source>
</reference>
<keyword evidence="3" id="KW-1185">Reference proteome</keyword>
<name>A0A840U2A2_9BACT</name>
<dbReference type="AlphaFoldDB" id="A0A840U2A2"/>
<proteinExistence type="inferred from homology"/>
<comment type="similarity">
    <text evidence="1">Belongs to the Rv0495c family.</text>
</comment>
<dbReference type="Proteomes" id="UP000557307">
    <property type="component" value="Unassembled WGS sequence"/>
</dbReference>
<evidence type="ECO:0000313" key="2">
    <source>
        <dbReference type="EMBL" id="MBB5285969.1"/>
    </source>
</evidence>
<protein>
    <recommendedName>
        <fullName evidence="4">DUF3109 family protein</fullName>
    </recommendedName>
</protein>
<comment type="caution">
    <text evidence="2">The sequence shown here is derived from an EMBL/GenBank/DDBJ whole genome shotgun (WGS) entry which is preliminary data.</text>
</comment>
<organism evidence="2 3">
    <name type="scientific">Rhabdobacter roseus</name>
    <dbReference type="NCBI Taxonomy" id="1655419"/>
    <lineage>
        <taxon>Bacteria</taxon>
        <taxon>Pseudomonadati</taxon>
        <taxon>Bacteroidota</taxon>
        <taxon>Cytophagia</taxon>
        <taxon>Cytophagales</taxon>
        <taxon>Cytophagaceae</taxon>
        <taxon>Rhabdobacter</taxon>
    </lineage>
</organism>
<evidence type="ECO:0008006" key="4">
    <source>
        <dbReference type="Google" id="ProtNLM"/>
    </source>
</evidence>
<sequence length="196" mass="22080">MILIDNTCISDDIGDQFFVCNLEKCKGACCVEGDSGAPLEPEEVPILKQIYRHVEPYLSEAGKKVIAEEGVFTKDWEGDLVTPVIDGKECAYAIYDEKGILKCGIEAAYNDGKIDFKKPISCHLYPIRITKYEQYHALNYDRWHICSPACSFGQALGVPVYQFLKEPLTRAYGAEWYQQLQKEVEERNAAASHAKS</sequence>
<gene>
    <name evidence="2" type="ORF">HNQ92_004129</name>
</gene>
<dbReference type="EMBL" id="JACHGF010000007">
    <property type="protein sequence ID" value="MBB5285969.1"/>
    <property type="molecule type" value="Genomic_DNA"/>
</dbReference>
<accession>A0A840U2A2</accession>